<keyword evidence="4 6" id="KW-1133">Transmembrane helix</keyword>
<accession>Q029C3</accession>
<dbReference type="PANTHER" id="PTHR43702">
    <property type="entry name" value="L-FUCOSE-PROTON SYMPORTER"/>
    <property type="match status" value="1"/>
</dbReference>
<name>Q029C3_SOLUE</name>
<feature type="transmembrane region" description="Helical" evidence="6">
    <location>
        <begin position="255"/>
        <end position="277"/>
    </location>
</feature>
<dbReference type="AlphaFoldDB" id="Q029C3"/>
<keyword evidence="5 6" id="KW-0472">Membrane</keyword>
<dbReference type="HOGENOM" id="CLU_028452_0_1_0"/>
<feature type="transmembrane region" description="Helical" evidence="6">
    <location>
        <begin position="21"/>
        <end position="45"/>
    </location>
</feature>
<reference evidence="8" key="1">
    <citation type="submission" date="2006-10" db="EMBL/GenBank/DDBJ databases">
        <title>Complete sequence of Solibacter usitatus Ellin6076.</title>
        <authorList>
            <consortium name="US DOE Joint Genome Institute"/>
            <person name="Copeland A."/>
            <person name="Lucas S."/>
            <person name="Lapidus A."/>
            <person name="Barry K."/>
            <person name="Detter J.C."/>
            <person name="Glavina del Rio T."/>
            <person name="Hammon N."/>
            <person name="Israni S."/>
            <person name="Dalin E."/>
            <person name="Tice H."/>
            <person name="Pitluck S."/>
            <person name="Thompson L.S."/>
            <person name="Brettin T."/>
            <person name="Bruce D."/>
            <person name="Han C."/>
            <person name="Tapia R."/>
            <person name="Gilna P."/>
            <person name="Schmutz J."/>
            <person name="Larimer F."/>
            <person name="Land M."/>
            <person name="Hauser L."/>
            <person name="Kyrpides N."/>
            <person name="Mikhailova N."/>
            <person name="Janssen P.H."/>
            <person name="Kuske C.R."/>
            <person name="Richardson P."/>
        </authorList>
    </citation>
    <scope>NUCLEOTIDE SEQUENCE</scope>
    <source>
        <strain evidence="8">Ellin6076</strain>
    </source>
</reference>
<feature type="transmembrane region" description="Helical" evidence="6">
    <location>
        <begin position="414"/>
        <end position="435"/>
    </location>
</feature>
<evidence type="ECO:0000256" key="6">
    <source>
        <dbReference type="SAM" id="Phobius"/>
    </source>
</evidence>
<dbReference type="Pfam" id="PF07690">
    <property type="entry name" value="MFS_1"/>
    <property type="match status" value="1"/>
</dbReference>
<evidence type="ECO:0000313" key="8">
    <source>
        <dbReference type="EMBL" id="ABJ82368.1"/>
    </source>
</evidence>
<evidence type="ECO:0000256" key="4">
    <source>
        <dbReference type="ARBA" id="ARBA00022989"/>
    </source>
</evidence>
<feature type="domain" description="Major facilitator superfamily (MFS) profile" evidence="7">
    <location>
        <begin position="27"/>
        <end position="467"/>
    </location>
</feature>
<dbReference type="InterPro" id="IPR050375">
    <property type="entry name" value="MFS_TsgA-like"/>
</dbReference>
<gene>
    <name evidence="8" type="ordered locus">Acid_1375</name>
</gene>
<dbReference type="GO" id="GO:0022857">
    <property type="term" value="F:transmembrane transporter activity"/>
    <property type="evidence" value="ECO:0007669"/>
    <property type="project" value="InterPro"/>
</dbReference>
<protein>
    <submittedName>
        <fullName evidence="8">Major facilitator superfamily MFS_1</fullName>
    </submittedName>
</protein>
<keyword evidence="2" id="KW-1003">Cell membrane</keyword>
<dbReference type="PANTHER" id="PTHR43702:SF3">
    <property type="entry name" value="PROTEIN TSGA"/>
    <property type="match status" value="1"/>
</dbReference>
<dbReference type="Gene3D" id="1.20.1250.20">
    <property type="entry name" value="MFS general substrate transporter like domains"/>
    <property type="match status" value="3"/>
</dbReference>
<dbReference type="InParanoid" id="Q029C3"/>
<dbReference type="EMBL" id="CP000473">
    <property type="protein sequence ID" value="ABJ82368.1"/>
    <property type="molecule type" value="Genomic_DNA"/>
</dbReference>
<dbReference type="InterPro" id="IPR036259">
    <property type="entry name" value="MFS_trans_sf"/>
</dbReference>
<dbReference type="SUPFAM" id="SSF103473">
    <property type="entry name" value="MFS general substrate transporter"/>
    <property type="match status" value="1"/>
</dbReference>
<evidence type="ECO:0000259" key="7">
    <source>
        <dbReference type="PROSITE" id="PS50850"/>
    </source>
</evidence>
<feature type="transmembrane region" description="Helical" evidence="6">
    <location>
        <begin position="441"/>
        <end position="460"/>
    </location>
</feature>
<feature type="transmembrane region" description="Helical" evidence="6">
    <location>
        <begin position="65"/>
        <end position="85"/>
    </location>
</feature>
<dbReference type="STRING" id="234267.Acid_1375"/>
<dbReference type="InterPro" id="IPR020846">
    <property type="entry name" value="MFS_dom"/>
</dbReference>
<dbReference type="GO" id="GO:0005886">
    <property type="term" value="C:plasma membrane"/>
    <property type="evidence" value="ECO:0007669"/>
    <property type="project" value="UniProtKB-SubCell"/>
</dbReference>
<feature type="transmembrane region" description="Helical" evidence="6">
    <location>
        <begin position="331"/>
        <end position="350"/>
    </location>
</feature>
<evidence type="ECO:0000256" key="2">
    <source>
        <dbReference type="ARBA" id="ARBA00022475"/>
    </source>
</evidence>
<evidence type="ECO:0000256" key="5">
    <source>
        <dbReference type="ARBA" id="ARBA00023136"/>
    </source>
</evidence>
<dbReference type="KEGG" id="sus:Acid_1375"/>
<feature type="transmembrane region" description="Helical" evidence="6">
    <location>
        <begin position="205"/>
        <end position="224"/>
    </location>
</feature>
<proteinExistence type="predicted"/>
<evidence type="ECO:0000256" key="1">
    <source>
        <dbReference type="ARBA" id="ARBA00004429"/>
    </source>
</evidence>
<dbReference type="PROSITE" id="PS50850">
    <property type="entry name" value="MFS"/>
    <property type="match status" value="1"/>
</dbReference>
<feature type="transmembrane region" description="Helical" evidence="6">
    <location>
        <begin position="386"/>
        <end position="407"/>
    </location>
</feature>
<feature type="transmembrane region" description="Helical" evidence="6">
    <location>
        <begin position="167"/>
        <end position="190"/>
    </location>
</feature>
<feature type="transmembrane region" description="Helical" evidence="6">
    <location>
        <begin position="122"/>
        <end position="146"/>
    </location>
</feature>
<organism evidence="8">
    <name type="scientific">Solibacter usitatus (strain Ellin6076)</name>
    <dbReference type="NCBI Taxonomy" id="234267"/>
    <lineage>
        <taxon>Bacteria</taxon>
        <taxon>Pseudomonadati</taxon>
        <taxon>Acidobacteriota</taxon>
        <taxon>Terriglobia</taxon>
        <taxon>Bryobacterales</taxon>
        <taxon>Solibacteraceae</taxon>
        <taxon>Candidatus Solibacter</taxon>
    </lineage>
</organism>
<feature type="transmembrane region" description="Helical" evidence="6">
    <location>
        <begin position="359"/>
        <end position="380"/>
    </location>
</feature>
<sequence>MSTTSQAMNPPKRSIFTTDDGQNLMFTFILVSSLFLLWGFCNGMIDVMDKHFQEELGLSKSQSAWVQFAHYLGYFLMSLPAGVLASKLGYKGGIVAGLLIVAVGGFWFIPATHINAMVHEGAVSATTAFVAFLVGVCAIATGLTFLETIANPYTTVLGDPRFAATRINLAQSCNGIGWIFGPIVGSMFFYGKDAQGASTGSQTLYIPYVGVAVVVIVLAVVFYFSRIPDIKAPDDYHLDDAVPGVVKSIWAHPHFVLAVAAQFFYVAAQAGIFSFFINYMTSELPAIPKSWESGLASFAGSSGMIHNWLQGWFEVNKAGILTMSNKGASNLASLGSICFLIGRFSGAGILKKFSAHKVVGLYALMNVFATLLIALKLGWLSVICVFATYFFMSIMFPTIFALGIFGLGARAKKASAFIVMAIMGGAILPKLMGYVADEYDMSRGFLVPMFCFAFVAFYGFNWPKFSKSDSLHGVKAISGH</sequence>
<dbReference type="InterPro" id="IPR011701">
    <property type="entry name" value="MFS"/>
</dbReference>
<comment type="subcellular location">
    <subcellularLocation>
        <location evidence="1">Cell inner membrane</location>
        <topology evidence="1">Multi-pass membrane protein</topology>
    </subcellularLocation>
</comment>
<evidence type="ECO:0000256" key="3">
    <source>
        <dbReference type="ARBA" id="ARBA00022692"/>
    </source>
</evidence>
<keyword evidence="3 6" id="KW-0812">Transmembrane</keyword>
<dbReference type="eggNOG" id="COG0738">
    <property type="taxonomic scope" value="Bacteria"/>
</dbReference>
<feature type="transmembrane region" description="Helical" evidence="6">
    <location>
        <begin position="92"/>
        <end position="110"/>
    </location>
</feature>